<dbReference type="EMBL" id="JAINWA010000003">
    <property type="protein sequence ID" value="MCD1656145.1"/>
    <property type="molecule type" value="Genomic_DNA"/>
</dbReference>
<dbReference type="RefSeq" id="WP_230758640.1">
    <property type="nucleotide sequence ID" value="NZ_JAINWA010000003.1"/>
</dbReference>
<name>A0AAE3EKS4_9SPIR</name>
<feature type="transmembrane region" description="Helical" evidence="1">
    <location>
        <begin position="36"/>
        <end position="66"/>
    </location>
</feature>
<keyword evidence="1" id="KW-0812">Transmembrane</keyword>
<evidence type="ECO:0000313" key="3">
    <source>
        <dbReference type="Proteomes" id="UP001198163"/>
    </source>
</evidence>
<feature type="transmembrane region" description="Helical" evidence="1">
    <location>
        <begin position="6"/>
        <end position="24"/>
    </location>
</feature>
<evidence type="ECO:0000256" key="1">
    <source>
        <dbReference type="SAM" id="Phobius"/>
    </source>
</evidence>
<proteinExistence type="predicted"/>
<organism evidence="2 3">
    <name type="scientific">Teretinema zuelzerae</name>
    <dbReference type="NCBI Taxonomy" id="156"/>
    <lineage>
        <taxon>Bacteria</taxon>
        <taxon>Pseudomonadati</taxon>
        <taxon>Spirochaetota</taxon>
        <taxon>Spirochaetia</taxon>
        <taxon>Spirochaetales</taxon>
        <taxon>Treponemataceae</taxon>
        <taxon>Teretinema</taxon>
    </lineage>
</organism>
<accession>A0AAE3EKS4</accession>
<comment type="caution">
    <text evidence="2">The sequence shown here is derived from an EMBL/GenBank/DDBJ whole genome shotgun (WGS) entry which is preliminary data.</text>
</comment>
<sequence>MSDLLVGEILVLLLSVPVLLRPFFRRLQRIEGIPLLPLLSLALAVSLIFACGFQLSFVPVLAFSVFLNLLNLPRFARFCFRLPTDWYGIGSYIAAVLLLLLLVPVSYGAAYFAPVAEAVPDSDISHAESREQFYPGSWRTVSEWKPDPQLYPGSRGLVLLQGDFFTEGSRNTLAASLAGMGFRVIEPRFSSASDFISPLFNASGIRKILFYSAALLRNDALLPDEAGDALQRSVGRRFDTALAMKADDEPLYVVAEGDAVSVVVKTWEAGPGICDGIAVLSDSLPAFDIRSGSMPSVYSSAPAVFFHDGGKEIPCELVFDDPLGAVILGYPREKDRSAAVLLARRIGSWFDMRRAYAAAGDR</sequence>
<gene>
    <name evidence="2" type="ORF">K7J14_15705</name>
</gene>
<keyword evidence="3" id="KW-1185">Reference proteome</keyword>
<reference evidence="2" key="1">
    <citation type="submission" date="2021-08" db="EMBL/GenBank/DDBJ databases">
        <title>Comparative analyses of Brucepasteria parasyntrophica and Teretinema zuelzerae.</title>
        <authorList>
            <person name="Song Y."/>
            <person name="Brune A."/>
        </authorList>
    </citation>
    <scope>NUCLEOTIDE SEQUENCE</scope>
    <source>
        <strain evidence="2">DSM 1903</strain>
    </source>
</reference>
<dbReference type="Proteomes" id="UP001198163">
    <property type="component" value="Unassembled WGS sequence"/>
</dbReference>
<keyword evidence="1" id="KW-1133">Transmembrane helix</keyword>
<protein>
    <submittedName>
        <fullName evidence="2">Uncharacterized protein</fullName>
    </submittedName>
</protein>
<feature type="transmembrane region" description="Helical" evidence="1">
    <location>
        <begin position="86"/>
        <end position="105"/>
    </location>
</feature>
<dbReference type="AlphaFoldDB" id="A0AAE3EKS4"/>
<evidence type="ECO:0000313" key="2">
    <source>
        <dbReference type="EMBL" id="MCD1656145.1"/>
    </source>
</evidence>
<keyword evidence="1" id="KW-0472">Membrane</keyword>